<organism evidence="2 3">
    <name type="scientific">Gloeobacter violaceus (strain ATCC 29082 / PCC 7421)</name>
    <dbReference type="NCBI Taxonomy" id="251221"/>
    <lineage>
        <taxon>Bacteria</taxon>
        <taxon>Bacillati</taxon>
        <taxon>Cyanobacteriota</taxon>
        <taxon>Cyanophyceae</taxon>
        <taxon>Gloeobacterales</taxon>
        <taxon>Gloeobacteraceae</taxon>
        <taxon>Gloeobacter</taxon>
    </lineage>
</organism>
<evidence type="ECO:0000313" key="3">
    <source>
        <dbReference type="Proteomes" id="UP000000557"/>
    </source>
</evidence>
<dbReference type="eggNOG" id="ENOG5033EU1">
    <property type="taxonomic scope" value="Bacteria"/>
</dbReference>
<reference evidence="2 3" key="2">
    <citation type="journal article" date="2003" name="DNA Res.">
        <title>Complete genome structure of Gloeobacter violaceus PCC 7421, a cyanobacterium that lacks thylakoids (supplement).</title>
        <authorList>
            <person name="Nakamura Y."/>
            <person name="Kaneko T."/>
            <person name="Sato S."/>
            <person name="Mimuro M."/>
            <person name="Miyashita H."/>
            <person name="Tsuchiya T."/>
            <person name="Sasamoto S."/>
            <person name="Watanabe A."/>
            <person name="Kawashima K."/>
            <person name="Kishida Y."/>
            <person name="Kiyokawa C."/>
            <person name="Kohara M."/>
            <person name="Matsumoto M."/>
            <person name="Matsuno A."/>
            <person name="Nakazaki N."/>
            <person name="Shimpo S."/>
            <person name="Takeuchi C."/>
            <person name="Yamada M."/>
            <person name="Tabata S."/>
        </authorList>
    </citation>
    <scope>NUCLEOTIDE SEQUENCE [LARGE SCALE GENOMIC DNA]</scope>
    <source>
        <strain evidence="3">ATCC 29082 / PCC 7421</strain>
    </source>
</reference>
<dbReference type="InParanoid" id="Q7NG28"/>
<dbReference type="PANTHER" id="PTHR39162">
    <property type="entry name" value="GLL3345 PROTEIN"/>
    <property type="match status" value="1"/>
</dbReference>
<sequence>MSLTELFRRFSERLQDGASVRSVYGAPITVAGRTVVPVARVGYGFGAGAGGRAQQAEAEQPDVPGGGGGGGMGAVPAGALEITAEGTRFIPFADYKILGAALGIGFLVGLTVGRKLAR</sequence>
<keyword evidence="3" id="KW-1185">Reference proteome</keyword>
<keyword evidence="1" id="KW-1133">Transmembrane helix</keyword>
<keyword evidence="1" id="KW-0812">Transmembrane</keyword>
<feature type="transmembrane region" description="Helical" evidence="1">
    <location>
        <begin position="95"/>
        <end position="113"/>
    </location>
</feature>
<dbReference type="Proteomes" id="UP000000557">
    <property type="component" value="Chromosome"/>
</dbReference>
<protein>
    <submittedName>
        <fullName evidence="2">Gll3345 protein</fullName>
    </submittedName>
</protein>
<accession>Q7NG28</accession>
<dbReference type="PANTHER" id="PTHR39162:SF1">
    <property type="entry name" value="SPORULATION PROTEIN YTFJ"/>
    <property type="match status" value="1"/>
</dbReference>
<dbReference type="OrthoDB" id="129757at2"/>
<keyword evidence="1" id="KW-0472">Membrane</keyword>
<dbReference type="Pfam" id="PF09579">
    <property type="entry name" value="Spore_YtfJ"/>
    <property type="match status" value="1"/>
</dbReference>
<dbReference type="EMBL" id="BA000045">
    <property type="protein sequence ID" value="BAC91286.1"/>
    <property type="molecule type" value="Genomic_DNA"/>
</dbReference>
<dbReference type="InterPro" id="IPR014229">
    <property type="entry name" value="Spore_YtfJ"/>
</dbReference>
<evidence type="ECO:0000256" key="1">
    <source>
        <dbReference type="SAM" id="Phobius"/>
    </source>
</evidence>
<gene>
    <name evidence="2" type="ordered locus">gll3345</name>
</gene>
<dbReference type="KEGG" id="gvi:gll3345"/>
<evidence type="ECO:0000313" key="2">
    <source>
        <dbReference type="EMBL" id="BAC91286.1"/>
    </source>
</evidence>
<dbReference type="AlphaFoldDB" id="Q7NG28"/>
<dbReference type="HOGENOM" id="CLU_153694_0_1_3"/>
<dbReference type="RefSeq" id="WP_011143335.1">
    <property type="nucleotide sequence ID" value="NC_005125.1"/>
</dbReference>
<reference evidence="2 3" key="1">
    <citation type="journal article" date="2003" name="DNA Res.">
        <title>Complete genome structure of Gloeobacter violaceus PCC 7421, a cyanobacterium that lacks thylakoids.</title>
        <authorList>
            <person name="Nakamura Y."/>
            <person name="Kaneko T."/>
            <person name="Sato S."/>
            <person name="Mimuro M."/>
            <person name="Miyashita H."/>
            <person name="Tsuchiya T."/>
            <person name="Sasamoto S."/>
            <person name="Watanabe A."/>
            <person name="Kawashima K."/>
            <person name="Kishida Y."/>
            <person name="Kiyokawa C."/>
            <person name="Kohara M."/>
            <person name="Matsumoto M."/>
            <person name="Matsuno A."/>
            <person name="Nakazaki N."/>
            <person name="Shimpo S."/>
            <person name="Takeuchi C."/>
            <person name="Yamada M."/>
            <person name="Tabata S."/>
        </authorList>
    </citation>
    <scope>NUCLEOTIDE SEQUENCE [LARGE SCALE GENOMIC DNA]</scope>
    <source>
        <strain evidence="3">ATCC 29082 / PCC 7421</strain>
    </source>
</reference>
<name>Q7NG28_GLOVI</name>
<dbReference type="EnsemblBacteria" id="BAC91286">
    <property type="protein sequence ID" value="BAC91286"/>
    <property type="gene ID" value="BAC91286"/>
</dbReference>
<proteinExistence type="predicted"/>
<dbReference type="STRING" id="251221.gene:10760856"/>